<name>A0A0X8H1J8_9FIRM</name>
<evidence type="ECO:0000256" key="2">
    <source>
        <dbReference type="ARBA" id="ARBA00022692"/>
    </source>
</evidence>
<feature type="transmembrane region" description="Helical" evidence="5">
    <location>
        <begin position="196"/>
        <end position="218"/>
    </location>
</feature>
<dbReference type="Gene3D" id="1.20.1740.10">
    <property type="entry name" value="Amino acid/polyamine transporter I"/>
    <property type="match status" value="1"/>
</dbReference>
<keyword evidence="2 5" id="KW-0812">Transmembrane</keyword>
<feature type="transmembrane region" description="Helical" evidence="5">
    <location>
        <begin position="334"/>
        <end position="355"/>
    </location>
</feature>
<feature type="transmembrane region" description="Helical" evidence="5">
    <location>
        <begin position="230"/>
        <end position="253"/>
    </location>
</feature>
<dbReference type="KEGG" id="erl:AOC36_10430"/>
<dbReference type="STRING" id="1514105.AOC36_10430"/>
<feature type="transmembrane region" description="Helical" evidence="5">
    <location>
        <begin position="87"/>
        <end position="115"/>
    </location>
</feature>
<evidence type="ECO:0000256" key="1">
    <source>
        <dbReference type="ARBA" id="ARBA00004141"/>
    </source>
</evidence>
<evidence type="ECO:0000256" key="4">
    <source>
        <dbReference type="ARBA" id="ARBA00023136"/>
    </source>
</evidence>
<feature type="transmembrane region" description="Helical" evidence="5">
    <location>
        <begin position="367"/>
        <end position="388"/>
    </location>
</feature>
<dbReference type="RefSeq" id="WP_067634031.1">
    <property type="nucleotide sequence ID" value="NZ_CP013213.1"/>
</dbReference>
<dbReference type="OrthoDB" id="3181223at2"/>
<evidence type="ECO:0000313" key="7">
    <source>
        <dbReference type="Proteomes" id="UP000063781"/>
    </source>
</evidence>
<evidence type="ECO:0008006" key="8">
    <source>
        <dbReference type="Google" id="ProtNLM"/>
    </source>
</evidence>
<organism evidence="6 7">
    <name type="scientific">Erysipelothrix larvae</name>
    <dbReference type="NCBI Taxonomy" id="1514105"/>
    <lineage>
        <taxon>Bacteria</taxon>
        <taxon>Bacillati</taxon>
        <taxon>Bacillota</taxon>
        <taxon>Erysipelotrichia</taxon>
        <taxon>Erysipelotrichales</taxon>
        <taxon>Erysipelotrichaceae</taxon>
        <taxon>Erysipelothrix</taxon>
    </lineage>
</organism>
<keyword evidence="4 5" id="KW-0472">Membrane</keyword>
<dbReference type="Proteomes" id="UP000063781">
    <property type="component" value="Chromosome"/>
</dbReference>
<gene>
    <name evidence="6" type="ORF">AOC36_10430</name>
</gene>
<evidence type="ECO:0000256" key="5">
    <source>
        <dbReference type="SAM" id="Phobius"/>
    </source>
</evidence>
<dbReference type="PANTHER" id="PTHR11785">
    <property type="entry name" value="AMINO ACID TRANSPORTER"/>
    <property type="match status" value="1"/>
</dbReference>
<dbReference type="PIRSF" id="PIRSF006060">
    <property type="entry name" value="AA_transporter"/>
    <property type="match status" value="1"/>
</dbReference>
<reference evidence="6 7" key="1">
    <citation type="submission" date="2015-10" db="EMBL/GenBank/DDBJ databases">
        <title>Erysipelothrix larvae sp. LV19 isolated from the larval gut of the rhinoceros beetle, Trypoxylus dichotomus.</title>
        <authorList>
            <person name="Lim S."/>
            <person name="Kim B.-C."/>
        </authorList>
    </citation>
    <scope>NUCLEOTIDE SEQUENCE [LARGE SCALE GENOMIC DNA]</scope>
    <source>
        <strain evidence="6 7">LV19</strain>
    </source>
</reference>
<feature type="transmembrane region" description="Helical" evidence="5">
    <location>
        <begin position="127"/>
        <end position="147"/>
    </location>
</feature>
<dbReference type="Pfam" id="PF13520">
    <property type="entry name" value="AA_permease_2"/>
    <property type="match status" value="1"/>
</dbReference>
<keyword evidence="7" id="KW-1185">Reference proteome</keyword>
<evidence type="ECO:0000256" key="3">
    <source>
        <dbReference type="ARBA" id="ARBA00022989"/>
    </source>
</evidence>
<dbReference type="GO" id="GO:0016020">
    <property type="term" value="C:membrane"/>
    <property type="evidence" value="ECO:0007669"/>
    <property type="project" value="UniProtKB-SubCell"/>
</dbReference>
<dbReference type="InterPro" id="IPR002293">
    <property type="entry name" value="AA/rel_permease1"/>
</dbReference>
<dbReference type="InterPro" id="IPR050598">
    <property type="entry name" value="AminoAcid_Transporter"/>
</dbReference>
<feature type="transmembrane region" description="Helical" evidence="5">
    <location>
        <begin position="281"/>
        <end position="302"/>
    </location>
</feature>
<sequence>MENQKQKFGLFTTISMIVGVVIGSGIFFKTDDILIATNGNVFLGAMVLIVGAIGIIFGGLSVSNYAKKTSEAGGLITYIELAWGKTMGYLAGWFQAVFYFPAIIAILAWVAAIYTGHLFGITNPFDIRLWIISICVVVAIYGLNIINTIAAGKFQNITLVIKVAALLLLSTLGFIFGDMSNMASGPSINEALTTGFFTGLVATAFSYDGWFVAPAIAHEIKNPKKNLRKALVIAPLIILAVYLFYFLGITAFLGPQNVIDLGDQSVGVLAESMFGPFGGKLVYIAVIISILGTVNGLVLGYIRLPYSLSLRGSFPKSEQFVHVNKKYDIPMKSAFLSLVLCLVWLSFHALSVFGIELGPLHFRGLQIDALPIVLTYFFYIALFVRLIIDEIKTKELGISHGFIYPILACIGSLLIIYGGVTQEGAPIYFVISFIGIYAGYLFMKR</sequence>
<feature type="transmembrane region" description="Helical" evidence="5">
    <location>
        <begin position="7"/>
        <end position="28"/>
    </location>
</feature>
<evidence type="ECO:0000313" key="6">
    <source>
        <dbReference type="EMBL" id="AMC94372.1"/>
    </source>
</evidence>
<keyword evidence="3 5" id="KW-1133">Transmembrane helix</keyword>
<dbReference type="EMBL" id="CP013213">
    <property type="protein sequence ID" value="AMC94372.1"/>
    <property type="molecule type" value="Genomic_DNA"/>
</dbReference>
<accession>A0A0X8H1J8</accession>
<feature type="transmembrane region" description="Helical" evidence="5">
    <location>
        <begin position="426"/>
        <end position="443"/>
    </location>
</feature>
<feature type="transmembrane region" description="Helical" evidence="5">
    <location>
        <begin position="40"/>
        <end position="66"/>
    </location>
</feature>
<feature type="transmembrane region" description="Helical" evidence="5">
    <location>
        <begin position="400"/>
        <end position="420"/>
    </location>
</feature>
<dbReference type="PANTHER" id="PTHR11785:SF512">
    <property type="entry name" value="SOBREMESA, ISOFORM B"/>
    <property type="match status" value="1"/>
</dbReference>
<protein>
    <recommendedName>
        <fullName evidence="8">Amino acid permease</fullName>
    </recommendedName>
</protein>
<comment type="subcellular location">
    <subcellularLocation>
        <location evidence="1">Membrane</location>
        <topology evidence="1">Multi-pass membrane protein</topology>
    </subcellularLocation>
</comment>
<dbReference type="AlphaFoldDB" id="A0A0X8H1J8"/>
<dbReference type="GO" id="GO:0015179">
    <property type="term" value="F:L-amino acid transmembrane transporter activity"/>
    <property type="evidence" value="ECO:0007669"/>
    <property type="project" value="TreeGrafter"/>
</dbReference>
<proteinExistence type="predicted"/>
<feature type="transmembrane region" description="Helical" evidence="5">
    <location>
        <begin position="159"/>
        <end position="176"/>
    </location>
</feature>